<dbReference type="AlphaFoldDB" id="A0AA44IXW5"/>
<proteinExistence type="predicted"/>
<evidence type="ECO:0000313" key="3">
    <source>
        <dbReference type="Proteomes" id="UP001155820"/>
    </source>
</evidence>
<dbReference type="Gene3D" id="3.40.50.2000">
    <property type="entry name" value="Glycogen Phosphorylase B"/>
    <property type="match status" value="1"/>
</dbReference>
<reference evidence="2" key="1">
    <citation type="submission" date="2019-07" db="EMBL/GenBank/DDBJ databases">
        <title>FDA dAtabase for Regulatory Grade micrObial Sequences (FDA-ARGOS): Supporting development and validation of Infectious Disease Dx tests.</title>
        <authorList>
            <person name="Bachman M."/>
            <person name="Young C."/>
            <person name="Tallon L."/>
            <person name="Sadzewicz L."/>
            <person name="Vavikolanu K."/>
            <person name="Mehta A."/>
            <person name="Aluvathingal J."/>
            <person name="Nadendla S."/>
            <person name="Nandy P."/>
            <person name="Geyer C."/>
            <person name="Yan Y."/>
            <person name="Sichtig H."/>
        </authorList>
    </citation>
    <scope>NUCLEOTIDE SEQUENCE</scope>
    <source>
        <strain evidence="2">FDAARGOS_618</strain>
        <plasmid evidence="2">unnamed2</plasmid>
    </source>
</reference>
<gene>
    <name evidence="2" type="ORF">FOB26_01505</name>
</gene>
<organism evidence="2 3">
    <name type="scientific">Agrobacterium pusense</name>
    <dbReference type="NCBI Taxonomy" id="648995"/>
    <lineage>
        <taxon>Bacteria</taxon>
        <taxon>Pseudomonadati</taxon>
        <taxon>Pseudomonadota</taxon>
        <taxon>Alphaproteobacteria</taxon>
        <taxon>Hyphomicrobiales</taxon>
        <taxon>Rhizobiaceae</taxon>
        <taxon>Rhizobium/Agrobacterium group</taxon>
        <taxon>Agrobacterium</taxon>
    </lineage>
</organism>
<geneLocation type="plasmid" evidence="2">
    <name>unnamed2</name>
</geneLocation>
<dbReference type="RefSeq" id="WP_051517877.1">
    <property type="nucleotide sequence ID" value="NZ_DAISMG010000047.1"/>
</dbReference>
<keyword evidence="3" id="KW-1185">Reference proteome</keyword>
<keyword evidence="2" id="KW-0614">Plasmid</keyword>
<accession>A0AA44IXW5</accession>
<dbReference type="EMBL" id="JABRWM010000002">
    <property type="protein sequence ID" value="NRF17830.1"/>
    <property type="molecule type" value="Genomic_DNA"/>
</dbReference>
<sequence>MNFLFLSTHAFLPTTRKTSVHFVSQALADRGHEVETISVGFSHLSYFKKRAIYSQLAAQQRNRFVQTDPRYRSACYLPLIHPFSSGNTLLNTLTAPFFKLYGTLLPRFMREAIVKADVIAIESGTAIVFLDAIRRANPGARMVYFARDRLDTVGASEYLQRLERRIVPLFDRIVVPSSHMAEGFREAGKVVIIPQGIDKKGFDSCKDSPYPVGTRNGVAVGNMLFDRNAVMAMATHAPDVSFHLFGEGIPVDFPPNVRVYGERAFNEIIPYIKFADFGLAPYRLKERELYLVESSLKLQQYSYCELPILAPDLMTNSRPNIVGYEQRHETDWAGKLNRAVTMLHLAAWKEDILSWDEVAARFETEVKG</sequence>
<protein>
    <submittedName>
        <fullName evidence="2">Glycosyltransferase</fullName>
    </submittedName>
</protein>
<evidence type="ECO:0000313" key="2">
    <source>
        <dbReference type="EMBL" id="NRF17830.1"/>
    </source>
</evidence>
<dbReference type="Gene3D" id="3.40.50.11010">
    <property type="match status" value="1"/>
</dbReference>
<dbReference type="SUPFAM" id="SSF53756">
    <property type="entry name" value="UDP-Glycosyltransferase/glycogen phosphorylase"/>
    <property type="match status" value="1"/>
</dbReference>
<dbReference type="Proteomes" id="UP001155820">
    <property type="component" value="Unassembled WGS sequence"/>
</dbReference>
<evidence type="ECO:0000259" key="1">
    <source>
        <dbReference type="Pfam" id="PF22059"/>
    </source>
</evidence>
<dbReference type="Pfam" id="PF22059">
    <property type="entry name" value="GumK_N"/>
    <property type="match status" value="1"/>
</dbReference>
<name>A0AA44IXW5_9HYPH</name>
<feature type="domain" description="Glucuronosyltransferase GumK N-terminal" evidence="1">
    <location>
        <begin position="5"/>
        <end position="176"/>
    </location>
</feature>
<comment type="caution">
    <text evidence="2">The sequence shown here is derived from an EMBL/GenBank/DDBJ whole genome shotgun (WGS) entry which is preliminary data.</text>
</comment>
<dbReference type="InterPro" id="IPR054299">
    <property type="entry name" value="GumK_N"/>
</dbReference>